<proteinExistence type="predicted"/>
<protein>
    <submittedName>
        <fullName evidence="1">Uncharacterized protein</fullName>
    </submittedName>
</protein>
<comment type="caution">
    <text evidence="1">The sequence shown here is derived from an EMBL/GenBank/DDBJ whole genome shotgun (WGS) entry which is preliminary data.</text>
</comment>
<reference evidence="1" key="1">
    <citation type="submission" date="2020-08" db="EMBL/GenBank/DDBJ databases">
        <title>Multicomponent nature underlies the extraordinary mechanical properties of spider dragline silk.</title>
        <authorList>
            <person name="Kono N."/>
            <person name="Nakamura H."/>
            <person name="Mori M."/>
            <person name="Yoshida Y."/>
            <person name="Ohtoshi R."/>
            <person name="Malay A.D."/>
            <person name="Moran D.A.P."/>
            <person name="Tomita M."/>
            <person name="Numata K."/>
            <person name="Arakawa K."/>
        </authorList>
    </citation>
    <scope>NUCLEOTIDE SEQUENCE</scope>
</reference>
<keyword evidence="2" id="KW-1185">Reference proteome</keyword>
<evidence type="ECO:0000313" key="2">
    <source>
        <dbReference type="Proteomes" id="UP000887013"/>
    </source>
</evidence>
<name>A0A8X6U2C7_NEPPI</name>
<sequence length="84" mass="9540">MGPHQSNGTLWYPQAYPTSVCTTMITITVILQCYVQELNETIVLPYMQDLSDASFQKDNACLYFTNTSLQAWRVPHHVLACLLT</sequence>
<gene>
    <name evidence="1" type="ORF">NPIL_593241</name>
</gene>
<dbReference type="AlphaFoldDB" id="A0A8X6U2C7"/>
<dbReference type="Proteomes" id="UP000887013">
    <property type="component" value="Unassembled WGS sequence"/>
</dbReference>
<dbReference type="EMBL" id="BMAW01117368">
    <property type="protein sequence ID" value="GFT74858.1"/>
    <property type="molecule type" value="Genomic_DNA"/>
</dbReference>
<organism evidence="1 2">
    <name type="scientific">Nephila pilipes</name>
    <name type="common">Giant wood spider</name>
    <name type="synonym">Nephila maculata</name>
    <dbReference type="NCBI Taxonomy" id="299642"/>
    <lineage>
        <taxon>Eukaryota</taxon>
        <taxon>Metazoa</taxon>
        <taxon>Ecdysozoa</taxon>
        <taxon>Arthropoda</taxon>
        <taxon>Chelicerata</taxon>
        <taxon>Arachnida</taxon>
        <taxon>Araneae</taxon>
        <taxon>Araneomorphae</taxon>
        <taxon>Entelegynae</taxon>
        <taxon>Araneoidea</taxon>
        <taxon>Nephilidae</taxon>
        <taxon>Nephila</taxon>
    </lineage>
</organism>
<evidence type="ECO:0000313" key="1">
    <source>
        <dbReference type="EMBL" id="GFT74858.1"/>
    </source>
</evidence>
<accession>A0A8X6U2C7</accession>